<keyword evidence="2" id="KW-1185">Reference proteome</keyword>
<dbReference type="WBParaSite" id="SSTP_0001045800.1">
    <property type="protein sequence ID" value="SSTP_0001045800.1"/>
    <property type="gene ID" value="SSTP_0001045800"/>
</dbReference>
<evidence type="ECO:0000313" key="2">
    <source>
        <dbReference type="Proteomes" id="UP000035681"/>
    </source>
</evidence>
<accession>A0A0K0ELW9</accession>
<dbReference type="GO" id="GO:0005634">
    <property type="term" value="C:nucleus"/>
    <property type="evidence" value="ECO:0007669"/>
    <property type="project" value="TreeGrafter"/>
</dbReference>
<dbReference type="PANTHER" id="PTHR13523">
    <property type="entry name" value="COILED-COIL-HELIX-COILED-COIL-HELIX DOMAIN CONTAINING 2/NUR77"/>
    <property type="match status" value="1"/>
</dbReference>
<feature type="region of interest" description="Disordered" evidence="1">
    <location>
        <begin position="1"/>
        <end position="37"/>
    </location>
</feature>
<organism evidence="3">
    <name type="scientific">Strongyloides stercoralis</name>
    <name type="common">Threadworm</name>
    <dbReference type="NCBI Taxonomy" id="6248"/>
    <lineage>
        <taxon>Eukaryota</taxon>
        <taxon>Metazoa</taxon>
        <taxon>Ecdysozoa</taxon>
        <taxon>Nematoda</taxon>
        <taxon>Chromadorea</taxon>
        <taxon>Rhabditida</taxon>
        <taxon>Tylenchina</taxon>
        <taxon>Panagrolaimomorpha</taxon>
        <taxon>Strongyloidoidea</taxon>
        <taxon>Strongyloididae</taxon>
        <taxon>Strongyloides</taxon>
    </lineage>
</organism>
<dbReference type="WBParaSite" id="TCONS_00000012.p1">
    <property type="protein sequence ID" value="TCONS_00000012.p1"/>
    <property type="gene ID" value="XLOC_000010"/>
</dbReference>
<evidence type="ECO:0000313" key="3">
    <source>
        <dbReference type="WBParaSite" id="SSTP_0001045800.1"/>
    </source>
</evidence>
<sequence>MARKDNGKKSTKSSPTKTKSNNVKSQPSKEVKVETKQPGLLAQAASTASGVAVGSVIGKSITDTFSGSSKLNSQEKPKCDVELKNFFDCYTQNKTTGTFKQCESFMESLFKCFNKTY</sequence>
<dbReference type="PANTHER" id="PTHR13523:SF2">
    <property type="entry name" value="COILED-COIL-HELIX-COILED-COIL-HELIX DOMAIN CONTAINING 2, ISOFORM A-RELATED"/>
    <property type="match status" value="1"/>
</dbReference>
<dbReference type="GO" id="GO:0007005">
    <property type="term" value="P:mitochondrion organization"/>
    <property type="evidence" value="ECO:0007669"/>
    <property type="project" value="InterPro"/>
</dbReference>
<evidence type="ECO:0000313" key="4">
    <source>
        <dbReference type="WBParaSite" id="TCONS_00000012.p1"/>
    </source>
</evidence>
<dbReference type="STRING" id="6248.A0A0K0ELW9"/>
<name>A0A0K0ELW9_STRER</name>
<proteinExistence type="predicted"/>
<feature type="compositionally biased region" description="Low complexity" evidence="1">
    <location>
        <begin position="12"/>
        <end position="25"/>
    </location>
</feature>
<dbReference type="GO" id="GO:0005739">
    <property type="term" value="C:mitochondrion"/>
    <property type="evidence" value="ECO:0007669"/>
    <property type="project" value="TreeGrafter"/>
</dbReference>
<evidence type="ECO:0000256" key="1">
    <source>
        <dbReference type="SAM" id="MobiDB-lite"/>
    </source>
</evidence>
<dbReference type="AlphaFoldDB" id="A0A0K0ELW9"/>
<dbReference type="Proteomes" id="UP000035681">
    <property type="component" value="Unplaced"/>
</dbReference>
<protein>
    <submittedName>
        <fullName evidence="3 4">CHCH domain-containing protein</fullName>
    </submittedName>
</protein>
<reference evidence="3" key="1">
    <citation type="submission" date="2015-08" db="UniProtKB">
        <authorList>
            <consortium name="WormBaseParasite"/>
        </authorList>
    </citation>
    <scope>IDENTIFICATION</scope>
</reference>
<dbReference type="InterPro" id="IPR055304">
    <property type="entry name" value="CHCHD2/10-like"/>
</dbReference>
<dbReference type="PROSITE" id="PS51808">
    <property type="entry name" value="CHCH"/>
    <property type="match status" value="1"/>
</dbReference>